<evidence type="ECO:0000259" key="2">
    <source>
        <dbReference type="Pfam" id="PF12937"/>
    </source>
</evidence>
<sequence length="377" mass="43676">MPNCGKNQCYSHVWLSPRLATTRRCIRTPLTATHAMPVVLSSQVLLNLTYPISLSKLHESSHVDGKKFNHLILDILSRLPISSLIQLKSVCRAWRMLSRHPDLISIHITRMAKNNPCLILHSDYPIRNQLYFVDIPADYNKEEKVKRSHVPFRAAMPEFNVVGSICQELLKSMQYSNLEEVVFGFGFDPTTKEYKVVKIVSYIINADRIYGRSLRVADMISEVQVFSLGYSTWRSMGKLKIYHLDQWSSQVLVNRRLHWVAWTRRYHPRRTIVSFVLADEQFKEIRTSFKGCNYHLVALGGCLSAAVSTILRKRTFVRVVCLLKYGDILLEYKSRALVSYDPVSEEFKDLMFEGIRRCYKTIVHAGSLNWTYTFIDT</sequence>
<feature type="domain" description="F-box associated beta-propeller type 3" evidence="1">
    <location>
        <begin position="179"/>
        <end position="308"/>
    </location>
</feature>
<dbReference type="InterPro" id="IPR001810">
    <property type="entry name" value="F-box_dom"/>
</dbReference>
<dbReference type="InterPro" id="IPR013187">
    <property type="entry name" value="F-box-assoc_dom_typ3"/>
</dbReference>
<evidence type="ECO:0000259" key="1">
    <source>
        <dbReference type="Pfam" id="PF08268"/>
    </source>
</evidence>
<evidence type="ECO:0008006" key="5">
    <source>
        <dbReference type="Google" id="ProtNLM"/>
    </source>
</evidence>
<dbReference type="Proteomes" id="UP000811246">
    <property type="component" value="Chromosome 4"/>
</dbReference>
<protein>
    <recommendedName>
        <fullName evidence="5">F-box domain-containing protein</fullName>
    </recommendedName>
</protein>
<accession>A0A922JR80</accession>
<name>A0A922JR80_CARIL</name>
<dbReference type="EMBL" id="CM031828">
    <property type="protein sequence ID" value="KAG6717621.1"/>
    <property type="molecule type" value="Genomic_DNA"/>
</dbReference>
<dbReference type="NCBIfam" id="TIGR01640">
    <property type="entry name" value="F_box_assoc_1"/>
    <property type="match status" value="1"/>
</dbReference>
<evidence type="ECO:0000313" key="3">
    <source>
        <dbReference type="EMBL" id="KAG6717621.1"/>
    </source>
</evidence>
<evidence type="ECO:0000313" key="4">
    <source>
        <dbReference type="Proteomes" id="UP000811246"/>
    </source>
</evidence>
<dbReference type="AlphaFoldDB" id="A0A922JR80"/>
<dbReference type="Pfam" id="PF08268">
    <property type="entry name" value="FBA_3"/>
    <property type="match status" value="1"/>
</dbReference>
<organism evidence="3 4">
    <name type="scientific">Carya illinoinensis</name>
    <name type="common">Pecan</name>
    <dbReference type="NCBI Taxonomy" id="32201"/>
    <lineage>
        <taxon>Eukaryota</taxon>
        <taxon>Viridiplantae</taxon>
        <taxon>Streptophyta</taxon>
        <taxon>Embryophyta</taxon>
        <taxon>Tracheophyta</taxon>
        <taxon>Spermatophyta</taxon>
        <taxon>Magnoliopsida</taxon>
        <taxon>eudicotyledons</taxon>
        <taxon>Gunneridae</taxon>
        <taxon>Pentapetalae</taxon>
        <taxon>rosids</taxon>
        <taxon>fabids</taxon>
        <taxon>Fagales</taxon>
        <taxon>Juglandaceae</taxon>
        <taxon>Carya</taxon>
    </lineage>
</organism>
<gene>
    <name evidence="3" type="ORF">I3842_04G109900</name>
</gene>
<dbReference type="Pfam" id="PF12937">
    <property type="entry name" value="F-box-like"/>
    <property type="match status" value="1"/>
</dbReference>
<dbReference type="InterPro" id="IPR017451">
    <property type="entry name" value="F-box-assoc_interact_dom"/>
</dbReference>
<dbReference type="PANTHER" id="PTHR31111">
    <property type="entry name" value="BNAA05G37150D PROTEIN-RELATED"/>
    <property type="match status" value="1"/>
</dbReference>
<feature type="domain" description="F-box" evidence="2">
    <location>
        <begin position="70"/>
        <end position="103"/>
    </location>
</feature>
<reference evidence="3" key="1">
    <citation type="submission" date="2021-01" db="EMBL/GenBank/DDBJ databases">
        <authorList>
            <person name="Lovell J.T."/>
            <person name="Bentley N."/>
            <person name="Bhattarai G."/>
            <person name="Jenkins J.W."/>
            <person name="Sreedasyam A."/>
            <person name="Alarcon Y."/>
            <person name="Bock C."/>
            <person name="Boston L."/>
            <person name="Carlson J."/>
            <person name="Cervantes K."/>
            <person name="Clermont K."/>
            <person name="Krom N."/>
            <person name="Kubenka K."/>
            <person name="Mamidi S."/>
            <person name="Mattison C."/>
            <person name="Monteros M."/>
            <person name="Pisani C."/>
            <person name="Plott C."/>
            <person name="Rajasekar S."/>
            <person name="Rhein H.S."/>
            <person name="Rohla C."/>
            <person name="Song M."/>
            <person name="Hilaire R.S."/>
            <person name="Shu S."/>
            <person name="Wells L."/>
            <person name="Wang X."/>
            <person name="Webber J."/>
            <person name="Heerema R.J."/>
            <person name="Klein P."/>
            <person name="Conner P."/>
            <person name="Grauke L."/>
            <person name="Grimwood J."/>
            <person name="Schmutz J."/>
            <person name="Randall J.J."/>
        </authorList>
    </citation>
    <scope>NUCLEOTIDE SEQUENCE</scope>
    <source>
        <tissue evidence="3">Leaf</tissue>
    </source>
</reference>
<proteinExistence type="predicted"/>
<comment type="caution">
    <text evidence="3">The sequence shown here is derived from an EMBL/GenBank/DDBJ whole genome shotgun (WGS) entry which is preliminary data.</text>
</comment>
<dbReference type="PANTHER" id="PTHR31111:SF136">
    <property type="entry name" value="F-BOX ASSOCIATED DOMAIN-CONTAINING PROTEIN"/>
    <property type="match status" value="1"/>
</dbReference>